<comment type="caution">
    <text evidence="3">The sequence shown here is derived from an EMBL/GenBank/DDBJ whole genome shotgun (WGS) entry which is preliminary data.</text>
</comment>
<accession>A0A016RTB5</accession>
<evidence type="ECO:0000313" key="4">
    <source>
        <dbReference type="Proteomes" id="UP000024635"/>
    </source>
</evidence>
<keyword evidence="2" id="KW-1133">Transmembrane helix</keyword>
<feature type="transmembrane region" description="Helical" evidence="2">
    <location>
        <begin position="162"/>
        <end position="180"/>
    </location>
</feature>
<feature type="transmembrane region" description="Helical" evidence="2">
    <location>
        <begin position="12"/>
        <end position="30"/>
    </location>
</feature>
<keyword evidence="4" id="KW-1185">Reference proteome</keyword>
<keyword evidence="2" id="KW-0472">Membrane</keyword>
<organism evidence="3 4">
    <name type="scientific">Ancylostoma ceylanicum</name>
    <dbReference type="NCBI Taxonomy" id="53326"/>
    <lineage>
        <taxon>Eukaryota</taxon>
        <taxon>Metazoa</taxon>
        <taxon>Ecdysozoa</taxon>
        <taxon>Nematoda</taxon>
        <taxon>Chromadorea</taxon>
        <taxon>Rhabditida</taxon>
        <taxon>Rhabditina</taxon>
        <taxon>Rhabditomorpha</taxon>
        <taxon>Strongyloidea</taxon>
        <taxon>Ancylostomatidae</taxon>
        <taxon>Ancylostomatinae</taxon>
        <taxon>Ancylostoma</taxon>
    </lineage>
</organism>
<protein>
    <submittedName>
        <fullName evidence="3">Uncharacterized protein</fullName>
    </submittedName>
</protein>
<feature type="transmembrane region" description="Helical" evidence="2">
    <location>
        <begin position="134"/>
        <end position="156"/>
    </location>
</feature>
<proteinExistence type="predicted"/>
<evidence type="ECO:0000256" key="1">
    <source>
        <dbReference type="SAM" id="MobiDB-lite"/>
    </source>
</evidence>
<name>A0A016RTB5_9BILA</name>
<dbReference type="Proteomes" id="UP000024635">
    <property type="component" value="Unassembled WGS sequence"/>
</dbReference>
<evidence type="ECO:0000313" key="3">
    <source>
        <dbReference type="EMBL" id="EYB81620.1"/>
    </source>
</evidence>
<evidence type="ECO:0000256" key="2">
    <source>
        <dbReference type="SAM" id="Phobius"/>
    </source>
</evidence>
<feature type="transmembrane region" description="Helical" evidence="2">
    <location>
        <begin position="58"/>
        <end position="78"/>
    </location>
</feature>
<gene>
    <name evidence="3" type="primary">Acey_s0378.g295</name>
    <name evidence="3" type="ORF">Y032_0378g295</name>
</gene>
<dbReference type="AlphaFoldDB" id="A0A016RTB5"/>
<feature type="region of interest" description="Disordered" evidence="1">
    <location>
        <begin position="94"/>
        <end position="125"/>
    </location>
</feature>
<keyword evidence="2" id="KW-0812">Transmembrane</keyword>
<reference evidence="4" key="1">
    <citation type="journal article" date="2015" name="Nat. Genet.">
        <title>The genome and transcriptome of the zoonotic hookworm Ancylostoma ceylanicum identify infection-specific gene families.</title>
        <authorList>
            <person name="Schwarz E.M."/>
            <person name="Hu Y."/>
            <person name="Antoshechkin I."/>
            <person name="Miller M.M."/>
            <person name="Sternberg P.W."/>
            <person name="Aroian R.V."/>
        </authorList>
    </citation>
    <scope>NUCLEOTIDE SEQUENCE</scope>
    <source>
        <strain evidence="4">HY135</strain>
    </source>
</reference>
<dbReference type="OrthoDB" id="5858383at2759"/>
<feature type="transmembrane region" description="Helical" evidence="2">
    <location>
        <begin position="212"/>
        <end position="235"/>
    </location>
</feature>
<dbReference type="EMBL" id="JARK01001714">
    <property type="protein sequence ID" value="EYB81620.1"/>
    <property type="molecule type" value="Genomic_DNA"/>
</dbReference>
<sequence length="273" mass="31197">MYDLTSAVMHFRAILKFVIEKLLMLAYVIIRNTEKDSTLISGSRRPGVFDWSLRVTDASVFAIWFIIVWSVTSVTTMANQRFEMIIGINANEDDLDSDDDEQKKKKTKESRKDKTSMTEPSEDPNQPQLLMRRLLVLLTSCLFTSTALVSFGLTSFKVMHPIYSLMITVEGVSVLVRSVYVSYRVAWWQMVPHAAARQTEAFQRRVYVSKRIADVVLHSLATLMYTLYLIMGVIINGKLIPLMFVARLSHHIHRTVCNISDHLKGLGISKFLD</sequence>